<keyword evidence="3" id="KW-1185">Reference proteome</keyword>
<dbReference type="InterPro" id="IPR022742">
    <property type="entry name" value="Hydrolase_4"/>
</dbReference>
<dbReference type="InterPro" id="IPR029058">
    <property type="entry name" value="AB_hydrolase_fold"/>
</dbReference>
<accession>A0ABN6MVL4</accession>
<dbReference type="RefSeq" id="WP_248353538.1">
    <property type="nucleotide sequence ID" value="NZ_AP025591.1"/>
</dbReference>
<dbReference type="Proteomes" id="UP001162891">
    <property type="component" value="Chromosome"/>
</dbReference>
<dbReference type="Gene3D" id="3.40.50.1820">
    <property type="entry name" value="alpha/beta hydrolase"/>
    <property type="match status" value="1"/>
</dbReference>
<evidence type="ECO:0000313" key="3">
    <source>
        <dbReference type="Proteomes" id="UP001162891"/>
    </source>
</evidence>
<dbReference type="PANTHER" id="PTHR11614">
    <property type="entry name" value="PHOSPHOLIPASE-RELATED"/>
    <property type="match status" value="1"/>
</dbReference>
<protein>
    <submittedName>
        <fullName evidence="2">Lysophospholipase</fullName>
    </submittedName>
</protein>
<reference evidence="3" key="1">
    <citation type="journal article" date="2022" name="Int. J. Syst. Evol. Microbiol.">
        <title>Anaeromyxobacter oryzae sp. nov., Anaeromyxobacter diazotrophicus sp. nov. and Anaeromyxobacter paludicola sp. nov., isolated from paddy soils.</title>
        <authorList>
            <person name="Itoh H."/>
            <person name="Xu Z."/>
            <person name="Mise K."/>
            <person name="Masuda Y."/>
            <person name="Ushijima N."/>
            <person name="Hayakawa C."/>
            <person name="Shiratori Y."/>
            <person name="Senoo K."/>
        </authorList>
    </citation>
    <scope>NUCLEOTIDE SEQUENCE [LARGE SCALE GENOMIC DNA]</scope>
    <source>
        <strain evidence="3">Red232</strain>
    </source>
</reference>
<dbReference type="Pfam" id="PF12146">
    <property type="entry name" value="Hydrolase_4"/>
    <property type="match status" value="1"/>
</dbReference>
<dbReference type="InterPro" id="IPR051044">
    <property type="entry name" value="MAG_DAG_Lipase"/>
</dbReference>
<evidence type="ECO:0000313" key="2">
    <source>
        <dbReference type="EMBL" id="BDG05012.1"/>
    </source>
</evidence>
<sequence length="298" mass="32337">MTEGSFRGVGGIKIFTREWQPAGKPHAVVVISHGLNAHSGLYEWAAQQFTSNGLAVHALDHRGRGRSEGERFFVQKFSDWTTDLATFIDKVKAREPGLPVFLLGHSAGGVIACGYTLEHQDEIAGLICEDFAYQVPAPDVALAILKGVSHVAPHAHVLKLKNEDFSRDPAVVAALNADPLIANESQPSETVAELVRADQLLKKSFGQFTLPLLILHGTADKVTKPSGSKEFYDKAGSRDKTLKLYEGHFHDLLADVGKQQVMADIQAWIDAHIGTEDTARPARAAHLKSDSSAAQHEP</sequence>
<name>A0ABN6MVL4_9BACT</name>
<feature type="domain" description="Serine aminopeptidase S33" evidence="1">
    <location>
        <begin position="24"/>
        <end position="255"/>
    </location>
</feature>
<proteinExistence type="predicted"/>
<dbReference type="SUPFAM" id="SSF53474">
    <property type="entry name" value="alpha/beta-Hydrolases"/>
    <property type="match status" value="1"/>
</dbReference>
<dbReference type="EMBL" id="AP025591">
    <property type="protein sequence ID" value="BDG05012.1"/>
    <property type="molecule type" value="Genomic_DNA"/>
</dbReference>
<gene>
    <name evidence="2" type="ORF">AMOR_40080</name>
</gene>
<organism evidence="2 3">
    <name type="scientific">Anaeromyxobacter oryzae</name>
    <dbReference type="NCBI Taxonomy" id="2918170"/>
    <lineage>
        <taxon>Bacteria</taxon>
        <taxon>Pseudomonadati</taxon>
        <taxon>Myxococcota</taxon>
        <taxon>Myxococcia</taxon>
        <taxon>Myxococcales</taxon>
        <taxon>Cystobacterineae</taxon>
        <taxon>Anaeromyxobacteraceae</taxon>
        <taxon>Anaeromyxobacter</taxon>
    </lineage>
</organism>
<evidence type="ECO:0000259" key="1">
    <source>
        <dbReference type="Pfam" id="PF12146"/>
    </source>
</evidence>